<evidence type="ECO:0000313" key="2">
    <source>
        <dbReference type="Proteomes" id="UP000316270"/>
    </source>
</evidence>
<sequence length="205" mass="23693">MLSQQHYAVDVQGIILKGVQDPALNIDKLTRVERGVRPPTHLPLEIERTVDQNLAHIPKGTNLYWSEKRKILKHETSQFYTNWHAKNLTELPSGRNPSSLIPDSAEFLGDLALDDTISSLIRERYAPEYDHISTMYHSNDYYRVDKTQLLKDLVRLSQDGPTQPVFYRPNERPIETQTATGLHLQCPYCEPDLSRYHPSFQIQLL</sequence>
<name>A0A517LRF1_9PEZI</name>
<accession>A0A517LRF1</accession>
<keyword evidence="2" id="KW-1185">Reference proteome</keyword>
<gene>
    <name evidence="1" type="ORF">FKW77_001871</name>
</gene>
<proteinExistence type="predicted"/>
<dbReference type="Proteomes" id="UP000316270">
    <property type="component" value="Chromosome 20"/>
</dbReference>
<evidence type="ECO:0000313" key="1">
    <source>
        <dbReference type="EMBL" id="QDS78228.1"/>
    </source>
</evidence>
<protein>
    <submittedName>
        <fullName evidence="1">Uncharacterized protein</fullName>
    </submittedName>
</protein>
<organism evidence="1 2">
    <name type="scientific">Venturia effusa</name>
    <dbReference type="NCBI Taxonomy" id="50376"/>
    <lineage>
        <taxon>Eukaryota</taxon>
        <taxon>Fungi</taxon>
        <taxon>Dikarya</taxon>
        <taxon>Ascomycota</taxon>
        <taxon>Pezizomycotina</taxon>
        <taxon>Dothideomycetes</taxon>
        <taxon>Pleosporomycetidae</taxon>
        <taxon>Venturiales</taxon>
        <taxon>Venturiaceae</taxon>
        <taxon>Venturia</taxon>
    </lineage>
</organism>
<reference evidence="1 2" key="1">
    <citation type="submission" date="2019-07" db="EMBL/GenBank/DDBJ databases">
        <title>Finished genome of Venturia effusa.</title>
        <authorList>
            <person name="Young C.A."/>
            <person name="Cox M.P."/>
            <person name="Ganley A.R.D."/>
            <person name="David W.J."/>
        </authorList>
    </citation>
    <scope>NUCLEOTIDE SEQUENCE [LARGE SCALE GENOMIC DNA]</scope>
    <source>
        <strain evidence="2">albino</strain>
    </source>
</reference>
<dbReference type="AlphaFoldDB" id="A0A517LRF1"/>
<dbReference type="STRING" id="50376.A0A517LRF1"/>
<dbReference type="EMBL" id="CP042204">
    <property type="protein sequence ID" value="QDS78228.1"/>
    <property type="molecule type" value="Genomic_DNA"/>
</dbReference>